<dbReference type="PANTHER" id="PTHR43413">
    <property type="entry name" value="TRANSCRIPTIONAL REGULATOR, ASNC FAMILY"/>
    <property type="match status" value="1"/>
</dbReference>
<evidence type="ECO:0000259" key="7">
    <source>
        <dbReference type="Pfam" id="PF22451"/>
    </source>
</evidence>
<dbReference type="PANTHER" id="PTHR43413:SF1">
    <property type="entry name" value="SIROHEME DECARBOXYLASE NIRL SUBUNIT"/>
    <property type="match status" value="1"/>
</dbReference>
<dbReference type="EC" id="4.1.1.111" evidence="4"/>
<dbReference type="EMBL" id="UPPP01000062">
    <property type="protein sequence ID" value="VBB06259.1"/>
    <property type="molecule type" value="Genomic_DNA"/>
</dbReference>
<dbReference type="Pfam" id="PF22451">
    <property type="entry name" value="NirdL-like_HTH"/>
    <property type="match status" value="1"/>
</dbReference>
<keyword evidence="9" id="KW-1185">Reference proteome</keyword>
<evidence type="ECO:0000313" key="9">
    <source>
        <dbReference type="Proteomes" id="UP000277811"/>
    </source>
</evidence>
<evidence type="ECO:0000256" key="3">
    <source>
        <dbReference type="ARBA" id="ARBA00023457"/>
    </source>
</evidence>
<comment type="pathway">
    <text evidence="2">Porphyrin-containing compound metabolism.</text>
</comment>
<dbReference type="OrthoDB" id="9806536at2"/>
<evidence type="ECO:0000256" key="4">
    <source>
        <dbReference type="ARBA" id="ARBA00023471"/>
    </source>
</evidence>
<protein>
    <recommendedName>
        <fullName evidence="4">siroheme decarboxylase</fullName>
        <ecNumber evidence="4">4.1.1.111</ecNumber>
    </recommendedName>
</protein>
<dbReference type="AlphaFoldDB" id="A0A498R539"/>
<gene>
    <name evidence="8" type="ORF">LUCI_1478</name>
</gene>
<dbReference type="Pfam" id="PF17805">
    <property type="entry name" value="AsnC_trans_reg2"/>
    <property type="match status" value="1"/>
</dbReference>
<dbReference type="RefSeq" id="WP_122627220.1">
    <property type="nucleotide sequence ID" value="NZ_UPPP01000062.1"/>
</dbReference>
<sequence length="160" mass="18543">MDEMDKKIVIAMQDDFPLCADPYQQIAAKIGIGEEELLRRLKRQFAEGKIRKMGAVLQHREVGFAANALCVWVVPEERLEEVGRSMAACSAVTHCYSRIPVPEWPYNFYVMIHARTRKECEAMVAELSRKTGLDNYDMLFSTREWKKTSMRYFREVGKNA</sequence>
<dbReference type="InterPro" id="IPR050684">
    <property type="entry name" value="HTH-Siroheme_Decarb"/>
</dbReference>
<dbReference type="Proteomes" id="UP000277811">
    <property type="component" value="Unassembled WGS sequence"/>
</dbReference>
<proteinExistence type="inferred from homology"/>
<evidence type="ECO:0000259" key="6">
    <source>
        <dbReference type="Pfam" id="PF17805"/>
    </source>
</evidence>
<evidence type="ECO:0000256" key="2">
    <source>
        <dbReference type="ARBA" id="ARBA00023444"/>
    </source>
</evidence>
<evidence type="ECO:0000313" key="8">
    <source>
        <dbReference type="EMBL" id="VBB06259.1"/>
    </source>
</evidence>
<reference evidence="8 9" key="1">
    <citation type="submission" date="2018-06" db="EMBL/GenBank/DDBJ databases">
        <authorList>
            <person name="Strepis N."/>
        </authorList>
    </citation>
    <scope>NUCLEOTIDE SEQUENCE [LARGE SCALE GENOMIC DNA]</scope>
    <source>
        <strain evidence="8">LUCI</strain>
    </source>
</reference>
<comment type="catalytic activity">
    <reaction evidence="5">
        <text>siroheme + 2 H(+) = 12,18-didecarboxysiroheme + 2 CO2</text>
        <dbReference type="Rhea" id="RHEA:19093"/>
        <dbReference type="ChEBI" id="CHEBI:15378"/>
        <dbReference type="ChEBI" id="CHEBI:16526"/>
        <dbReference type="ChEBI" id="CHEBI:60052"/>
        <dbReference type="ChEBI" id="CHEBI:140497"/>
        <dbReference type="EC" id="4.1.1.111"/>
    </reaction>
</comment>
<feature type="domain" description="Siroheme decarboxylase AsnC-like ligand binding" evidence="6">
    <location>
        <begin position="62"/>
        <end position="146"/>
    </location>
</feature>
<dbReference type="GO" id="GO:0016829">
    <property type="term" value="F:lyase activity"/>
    <property type="evidence" value="ECO:0007669"/>
    <property type="project" value="UniProtKB-KW"/>
</dbReference>
<accession>A0A498R539</accession>
<dbReference type="InterPro" id="IPR040523">
    <property type="entry name" value="AsnC_trans_reg2"/>
</dbReference>
<evidence type="ECO:0000256" key="5">
    <source>
        <dbReference type="ARBA" id="ARBA00048470"/>
    </source>
</evidence>
<name>A0A498R539_9FIRM</name>
<evidence type="ECO:0000256" key="1">
    <source>
        <dbReference type="ARBA" id="ARBA00023239"/>
    </source>
</evidence>
<organism evidence="8 9">
    <name type="scientific">Lucifera butyrica</name>
    <dbReference type="NCBI Taxonomy" id="1351585"/>
    <lineage>
        <taxon>Bacteria</taxon>
        <taxon>Bacillati</taxon>
        <taxon>Bacillota</taxon>
        <taxon>Negativicutes</taxon>
        <taxon>Veillonellales</taxon>
        <taxon>Veillonellaceae</taxon>
        <taxon>Lucifera</taxon>
    </lineage>
</organism>
<feature type="domain" description="Siroheme decarboxylase NirL-like HTH" evidence="7">
    <location>
        <begin position="5"/>
        <end position="51"/>
    </location>
</feature>
<comment type="similarity">
    <text evidence="3">Belongs to the Ahb/Nir family.</text>
</comment>
<keyword evidence="1" id="KW-0456">Lyase</keyword>
<dbReference type="InterPro" id="IPR053953">
    <property type="entry name" value="NirdL-like_HTH"/>
</dbReference>
<dbReference type="Gene3D" id="3.30.70.3460">
    <property type="match status" value="1"/>
</dbReference>